<feature type="chain" id="PRO_5013662497" description="YtxH domain-containing protein" evidence="2">
    <location>
        <begin position="21"/>
        <end position="108"/>
    </location>
</feature>
<dbReference type="RefSeq" id="WP_099438867.1">
    <property type="nucleotide sequence ID" value="NZ_CP024091.1"/>
</dbReference>
<feature type="compositionally biased region" description="Basic and acidic residues" evidence="1">
    <location>
        <begin position="98"/>
        <end position="108"/>
    </location>
</feature>
<dbReference type="AlphaFoldDB" id="A0A2D1U5W9"/>
<name>A0A2D1U5W9_9SPHI</name>
<dbReference type="OrthoDB" id="770289at2"/>
<dbReference type="Proteomes" id="UP000223749">
    <property type="component" value="Chromosome"/>
</dbReference>
<evidence type="ECO:0008006" key="5">
    <source>
        <dbReference type="Google" id="ProtNLM"/>
    </source>
</evidence>
<accession>A0A2D1U5W9</accession>
<protein>
    <recommendedName>
        <fullName evidence="5">YtxH domain-containing protein</fullName>
    </recommendedName>
</protein>
<reference evidence="3 4" key="1">
    <citation type="submission" date="2017-10" db="EMBL/GenBank/DDBJ databases">
        <title>Whole genome of Pedobacter ginsengisoli T01R-27 isolated from tomato rhizosphere.</title>
        <authorList>
            <person name="Weon H.-Y."/>
            <person name="Lee S.A."/>
            <person name="Sang M.K."/>
            <person name="Song J."/>
        </authorList>
    </citation>
    <scope>NUCLEOTIDE SEQUENCE [LARGE SCALE GENOMIC DNA]</scope>
    <source>
        <strain evidence="3 4">T01R-27</strain>
    </source>
</reference>
<organism evidence="3 4">
    <name type="scientific">Pedobacter ginsengisoli</name>
    <dbReference type="NCBI Taxonomy" id="363852"/>
    <lineage>
        <taxon>Bacteria</taxon>
        <taxon>Pseudomonadati</taxon>
        <taxon>Bacteroidota</taxon>
        <taxon>Sphingobacteriia</taxon>
        <taxon>Sphingobacteriales</taxon>
        <taxon>Sphingobacteriaceae</taxon>
        <taxon>Pedobacter</taxon>
    </lineage>
</organism>
<sequence>MKKVLFFLFLTLGAGGMAQAQFLSKLKAKAKAAVGNSVDRSTDKVVDKAVSKTADNVTDKTLNKAGEKLNNLFRKKNKKRPDTIPALAPDSTLVPDSSKTEVKPEKQP</sequence>
<evidence type="ECO:0000313" key="3">
    <source>
        <dbReference type="EMBL" id="ATP56934.1"/>
    </source>
</evidence>
<dbReference type="EMBL" id="CP024091">
    <property type="protein sequence ID" value="ATP56934.1"/>
    <property type="molecule type" value="Genomic_DNA"/>
</dbReference>
<dbReference type="KEGG" id="pgs:CPT03_10800"/>
<evidence type="ECO:0000256" key="1">
    <source>
        <dbReference type="SAM" id="MobiDB-lite"/>
    </source>
</evidence>
<proteinExistence type="predicted"/>
<evidence type="ECO:0000313" key="4">
    <source>
        <dbReference type="Proteomes" id="UP000223749"/>
    </source>
</evidence>
<keyword evidence="2" id="KW-0732">Signal</keyword>
<gene>
    <name evidence="3" type="ORF">CPT03_10800</name>
</gene>
<feature type="signal peptide" evidence="2">
    <location>
        <begin position="1"/>
        <end position="20"/>
    </location>
</feature>
<feature type="region of interest" description="Disordered" evidence="1">
    <location>
        <begin position="70"/>
        <end position="108"/>
    </location>
</feature>
<keyword evidence="4" id="KW-1185">Reference proteome</keyword>
<evidence type="ECO:0000256" key="2">
    <source>
        <dbReference type="SAM" id="SignalP"/>
    </source>
</evidence>